<keyword evidence="2" id="KW-0472">Membrane</keyword>
<proteinExistence type="predicted"/>
<name>A0A8R7TRZ0_TRIUA</name>
<dbReference type="AlphaFoldDB" id="A0A8R7TRZ0"/>
<sequence length="156" mass="16716">RPHISPRPQPPPASSDPPAGAPCYSAPTRLPLLLESSPPGRPSSTPPRPGRPPVPCSRTRPAAGLDRPPACPALSSLRPAAGGTLTAGPPFYLLVSSAAPASLLPHALSLFISLVLYNLYVYETDDMFMRSLRVYEFDDMFKNWPLLVLCTATMVL</sequence>
<organism evidence="3 4">
    <name type="scientific">Triticum urartu</name>
    <name type="common">Red wild einkorn</name>
    <name type="synonym">Crithodium urartu</name>
    <dbReference type="NCBI Taxonomy" id="4572"/>
    <lineage>
        <taxon>Eukaryota</taxon>
        <taxon>Viridiplantae</taxon>
        <taxon>Streptophyta</taxon>
        <taxon>Embryophyta</taxon>
        <taxon>Tracheophyta</taxon>
        <taxon>Spermatophyta</taxon>
        <taxon>Magnoliopsida</taxon>
        <taxon>Liliopsida</taxon>
        <taxon>Poales</taxon>
        <taxon>Poaceae</taxon>
        <taxon>BOP clade</taxon>
        <taxon>Pooideae</taxon>
        <taxon>Triticodae</taxon>
        <taxon>Triticeae</taxon>
        <taxon>Triticinae</taxon>
        <taxon>Triticum</taxon>
    </lineage>
</organism>
<reference evidence="3" key="2">
    <citation type="submission" date="2018-03" db="EMBL/GenBank/DDBJ databases">
        <title>The Triticum urartu genome reveals the dynamic nature of wheat genome evolution.</title>
        <authorList>
            <person name="Ling H."/>
            <person name="Ma B."/>
            <person name="Shi X."/>
            <person name="Liu H."/>
            <person name="Dong L."/>
            <person name="Sun H."/>
            <person name="Cao Y."/>
            <person name="Gao Q."/>
            <person name="Zheng S."/>
            <person name="Li Y."/>
            <person name="Yu Y."/>
            <person name="Du H."/>
            <person name="Qi M."/>
            <person name="Li Y."/>
            <person name="Yu H."/>
            <person name="Cui Y."/>
            <person name="Wang N."/>
            <person name="Chen C."/>
            <person name="Wu H."/>
            <person name="Zhao Y."/>
            <person name="Zhang J."/>
            <person name="Li Y."/>
            <person name="Zhou W."/>
            <person name="Zhang B."/>
            <person name="Hu W."/>
            <person name="Eijk M."/>
            <person name="Tang J."/>
            <person name="Witsenboer H."/>
            <person name="Zhao S."/>
            <person name="Li Z."/>
            <person name="Zhang A."/>
            <person name="Wang D."/>
            <person name="Liang C."/>
        </authorList>
    </citation>
    <scope>NUCLEOTIDE SEQUENCE [LARGE SCALE GENOMIC DNA]</scope>
    <source>
        <strain evidence="3">cv. G1812</strain>
    </source>
</reference>
<evidence type="ECO:0000256" key="2">
    <source>
        <dbReference type="SAM" id="Phobius"/>
    </source>
</evidence>
<reference evidence="3" key="3">
    <citation type="submission" date="2022-06" db="UniProtKB">
        <authorList>
            <consortium name="EnsemblPlants"/>
        </authorList>
    </citation>
    <scope>IDENTIFICATION</scope>
</reference>
<evidence type="ECO:0000313" key="4">
    <source>
        <dbReference type="Proteomes" id="UP000015106"/>
    </source>
</evidence>
<dbReference type="Gramene" id="TuG1812G0300000975.01.T04">
    <property type="protein sequence ID" value="TuG1812G0300000975.01.T04.cds388325"/>
    <property type="gene ID" value="TuG1812G0300000975.01"/>
</dbReference>
<keyword evidence="2" id="KW-0812">Transmembrane</keyword>
<keyword evidence="2" id="KW-1133">Transmembrane helix</keyword>
<feature type="region of interest" description="Disordered" evidence="1">
    <location>
        <begin position="1"/>
        <end position="69"/>
    </location>
</feature>
<dbReference type="Proteomes" id="UP000015106">
    <property type="component" value="Chromosome 3"/>
</dbReference>
<feature type="compositionally biased region" description="Pro residues" evidence="1">
    <location>
        <begin position="1"/>
        <end position="15"/>
    </location>
</feature>
<dbReference type="EnsemblPlants" id="TuG1812G0300000975.01.T04">
    <property type="protein sequence ID" value="TuG1812G0300000975.01.T04.cds388325"/>
    <property type="gene ID" value="TuG1812G0300000975.01"/>
</dbReference>
<reference evidence="4" key="1">
    <citation type="journal article" date="2013" name="Nature">
        <title>Draft genome of the wheat A-genome progenitor Triticum urartu.</title>
        <authorList>
            <person name="Ling H.Q."/>
            <person name="Zhao S."/>
            <person name="Liu D."/>
            <person name="Wang J."/>
            <person name="Sun H."/>
            <person name="Zhang C."/>
            <person name="Fan H."/>
            <person name="Li D."/>
            <person name="Dong L."/>
            <person name="Tao Y."/>
            <person name="Gao C."/>
            <person name="Wu H."/>
            <person name="Li Y."/>
            <person name="Cui Y."/>
            <person name="Guo X."/>
            <person name="Zheng S."/>
            <person name="Wang B."/>
            <person name="Yu K."/>
            <person name="Liang Q."/>
            <person name="Yang W."/>
            <person name="Lou X."/>
            <person name="Chen J."/>
            <person name="Feng M."/>
            <person name="Jian J."/>
            <person name="Zhang X."/>
            <person name="Luo G."/>
            <person name="Jiang Y."/>
            <person name="Liu J."/>
            <person name="Wang Z."/>
            <person name="Sha Y."/>
            <person name="Zhang B."/>
            <person name="Wu H."/>
            <person name="Tang D."/>
            <person name="Shen Q."/>
            <person name="Xue P."/>
            <person name="Zou S."/>
            <person name="Wang X."/>
            <person name="Liu X."/>
            <person name="Wang F."/>
            <person name="Yang Y."/>
            <person name="An X."/>
            <person name="Dong Z."/>
            <person name="Zhang K."/>
            <person name="Zhang X."/>
            <person name="Luo M.C."/>
            <person name="Dvorak J."/>
            <person name="Tong Y."/>
            <person name="Wang J."/>
            <person name="Yang H."/>
            <person name="Li Z."/>
            <person name="Wang D."/>
            <person name="Zhang A."/>
            <person name="Wang J."/>
        </authorList>
    </citation>
    <scope>NUCLEOTIDE SEQUENCE</scope>
    <source>
        <strain evidence="4">cv. G1812</strain>
    </source>
</reference>
<feature type="transmembrane region" description="Helical" evidence="2">
    <location>
        <begin position="103"/>
        <end position="122"/>
    </location>
</feature>
<protein>
    <submittedName>
        <fullName evidence="3">Uncharacterized protein</fullName>
    </submittedName>
</protein>
<keyword evidence="4" id="KW-1185">Reference proteome</keyword>
<evidence type="ECO:0000256" key="1">
    <source>
        <dbReference type="SAM" id="MobiDB-lite"/>
    </source>
</evidence>
<feature type="compositionally biased region" description="Pro residues" evidence="1">
    <location>
        <begin position="39"/>
        <end position="55"/>
    </location>
</feature>
<evidence type="ECO:0000313" key="3">
    <source>
        <dbReference type="EnsemblPlants" id="TuG1812G0300000975.01.T04.cds388325"/>
    </source>
</evidence>
<accession>A0A8R7TRZ0</accession>